<feature type="transmembrane region" description="Helical" evidence="1">
    <location>
        <begin position="262"/>
        <end position="284"/>
    </location>
</feature>
<dbReference type="GO" id="GO:0005886">
    <property type="term" value="C:plasma membrane"/>
    <property type="evidence" value="ECO:0007669"/>
    <property type="project" value="TreeGrafter"/>
</dbReference>
<accession>A0A9C6U721</accession>
<dbReference type="GO" id="GO:0016887">
    <property type="term" value="F:ATP hydrolysis activity"/>
    <property type="evidence" value="ECO:0007669"/>
    <property type="project" value="InterPro"/>
</dbReference>
<dbReference type="GO" id="GO:0005524">
    <property type="term" value="F:ATP binding"/>
    <property type="evidence" value="ECO:0007669"/>
    <property type="project" value="InterPro"/>
</dbReference>
<dbReference type="InterPro" id="IPR008250">
    <property type="entry name" value="ATPase_P-typ_transduc_dom_A_sf"/>
</dbReference>
<evidence type="ECO:0000313" key="3">
    <source>
        <dbReference type="Proteomes" id="UP000504606"/>
    </source>
</evidence>
<dbReference type="GO" id="GO:0005783">
    <property type="term" value="C:endoplasmic reticulum"/>
    <property type="evidence" value="ECO:0007669"/>
    <property type="project" value="TreeGrafter"/>
</dbReference>
<dbReference type="OrthoDB" id="377733at2759"/>
<dbReference type="NCBIfam" id="TIGR01494">
    <property type="entry name" value="ATPase_P-type"/>
    <property type="match status" value="1"/>
</dbReference>
<sequence>MFEQFRRIANFYFLVATIIVMCINSPVSPWTSLLPLLFVVLVTAAKQGYEDFLRHRSDQEVNLAPVSVIRNGVSQELTAEQIEVGDLVLVGCDQDVPCDMILVASSHCNARCYVTTANLDGESNLKTVCLPVPLRRVRSADQLLSVRGFMECEQPHPDLYRFYGRLELSQPVPAPPPSATTSSQRISIDSITARFSQVLEPEEEALAAPLSAEHLLLKGARLRNTEYAFGCAVYTGKDTKMARNSVITRNKFSSMEKSINRLLLYAMTCLIVIVITSVVGSTFYKKSEGMAKVNNAYLGGYEDLETGEIINEILSYLILYNYLIPISLYVTIEMQKFLGSLFFTWDNQMYCIDSNRTAVCNSSDMNEEI</sequence>
<dbReference type="RefSeq" id="XP_052123008.1">
    <property type="nucleotide sequence ID" value="XM_052267048.1"/>
</dbReference>
<keyword evidence="3" id="KW-1185">Reference proteome</keyword>
<feature type="transmembrane region" description="Helical" evidence="1">
    <location>
        <begin position="313"/>
        <end position="332"/>
    </location>
</feature>
<dbReference type="GO" id="GO:0045332">
    <property type="term" value="P:phospholipid translocation"/>
    <property type="evidence" value="ECO:0007669"/>
    <property type="project" value="TreeGrafter"/>
</dbReference>
<gene>
    <name evidence="4" type="primary">LOC127749322</name>
</gene>
<dbReference type="InterPro" id="IPR001757">
    <property type="entry name" value="P_typ_ATPase"/>
</dbReference>
<feature type="transmembrane region" description="Helical" evidence="1">
    <location>
        <begin position="9"/>
        <end position="27"/>
    </location>
</feature>
<dbReference type="InterPro" id="IPR023298">
    <property type="entry name" value="ATPase_P-typ_TM_dom_sf"/>
</dbReference>
<dbReference type="Pfam" id="PF00122">
    <property type="entry name" value="E1-E2_ATPase"/>
    <property type="match status" value="1"/>
</dbReference>
<dbReference type="SUPFAM" id="SSF81665">
    <property type="entry name" value="Calcium ATPase, transmembrane domain M"/>
    <property type="match status" value="1"/>
</dbReference>
<dbReference type="SUPFAM" id="SSF81653">
    <property type="entry name" value="Calcium ATPase, transduction domain A"/>
    <property type="match status" value="1"/>
</dbReference>
<dbReference type="AlphaFoldDB" id="A0A9C6U721"/>
<reference evidence="4" key="1">
    <citation type="submission" date="2025-08" db="UniProtKB">
        <authorList>
            <consortium name="RefSeq"/>
        </authorList>
    </citation>
    <scope>IDENTIFICATION</scope>
    <source>
        <tissue evidence="4">Whole organism</tissue>
    </source>
</reference>
<protein>
    <submittedName>
        <fullName evidence="4">Phospholipid-transporting ATPase IF-like</fullName>
    </submittedName>
</protein>
<dbReference type="Gene3D" id="2.70.150.10">
    <property type="entry name" value="Calcium-transporting ATPase, cytoplasmic transduction domain A"/>
    <property type="match status" value="1"/>
</dbReference>
<evidence type="ECO:0000256" key="1">
    <source>
        <dbReference type="SAM" id="Phobius"/>
    </source>
</evidence>
<evidence type="ECO:0000259" key="2">
    <source>
        <dbReference type="Pfam" id="PF00122"/>
    </source>
</evidence>
<name>A0A9C6U721_FRAOC</name>
<dbReference type="PANTHER" id="PTHR24092:SF175">
    <property type="entry name" value="PHOSPHOLIPID-TRANSPORTING ATPASE"/>
    <property type="match status" value="1"/>
</dbReference>
<dbReference type="GeneID" id="127749322"/>
<keyword evidence="1" id="KW-0812">Transmembrane</keyword>
<keyword evidence="1" id="KW-0472">Membrane</keyword>
<dbReference type="KEGG" id="foc:127749322"/>
<dbReference type="Proteomes" id="UP000504606">
    <property type="component" value="Unplaced"/>
</dbReference>
<feature type="domain" description="P-type ATPase A" evidence="2">
    <location>
        <begin position="65"/>
        <end position="127"/>
    </location>
</feature>
<organism evidence="3 4">
    <name type="scientific">Frankliniella occidentalis</name>
    <name type="common">Western flower thrips</name>
    <name type="synonym">Euthrips occidentalis</name>
    <dbReference type="NCBI Taxonomy" id="133901"/>
    <lineage>
        <taxon>Eukaryota</taxon>
        <taxon>Metazoa</taxon>
        <taxon>Ecdysozoa</taxon>
        <taxon>Arthropoda</taxon>
        <taxon>Hexapoda</taxon>
        <taxon>Insecta</taxon>
        <taxon>Pterygota</taxon>
        <taxon>Neoptera</taxon>
        <taxon>Paraneoptera</taxon>
        <taxon>Thysanoptera</taxon>
        <taxon>Terebrantia</taxon>
        <taxon>Thripoidea</taxon>
        <taxon>Thripidae</taxon>
        <taxon>Frankliniella</taxon>
    </lineage>
</organism>
<evidence type="ECO:0000313" key="4">
    <source>
        <dbReference type="RefSeq" id="XP_052123008.1"/>
    </source>
</evidence>
<dbReference type="GO" id="GO:0140326">
    <property type="term" value="F:ATPase-coupled intramembrane lipid transporter activity"/>
    <property type="evidence" value="ECO:0007669"/>
    <property type="project" value="TreeGrafter"/>
</dbReference>
<keyword evidence="1" id="KW-1133">Transmembrane helix</keyword>
<dbReference type="InterPro" id="IPR059000">
    <property type="entry name" value="ATPase_P-type_domA"/>
</dbReference>
<proteinExistence type="predicted"/>
<dbReference type="PANTHER" id="PTHR24092">
    <property type="entry name" value="PROBABLE PHOSPHOLIPID-TRANSPORTING ATPASE"/>
    <property type="match status" value="1"/>
</dbReference>